<keyword evidence="1" id="KW-0560">Oxidoreductase</keyword>
<dbReference type="NCBIfam" id="NF004833">
    <property type="entry name" value="PRK06185.1-1"/>
    <property type="match status" value="1"/>
</dbReference>
<dbReference type="InterPro" id="IPR050631">
    <property type="entry name" value="PheA/TfdB_FAD_monoxygenase"/>
</dbReference>
<dbReference type="GO" id="GO:0071949">
    <property type="term" value="F:FAD binding"/>
    <property type="evidence" value="ECO:0007669"/>
    <property type="project" value="InterPro"/>
</dbReference>
<reference evidence="3" key="1">
    <citation type="submission" date="2021-01" db="EMBL/GenBank/DDBJ databases">
        <title>Whole genome shotgun sequence of Planobispora takensis NBRC 109077.</title>
        <authorList>
            <person name="Komaki H."/>
            <person name="Tamura T."/>
        </authorList>
    </citation>
    <scope>NUCLEOTIDE SEQUENCE</scope>
    <source>
        <strain evidence="3">NBRC 109077</strain>
    </source>
</reference>
<dbReference type="NCBIfam" id="NF004834">
    <property type="entry name" value="PRK06185.1-3"/>
    <property type="match status" value="1"/>
</dbReference>
<dbReference type="PANTHER" id="PTHR43476">
    <property type="entry name" value="3-(3-HYDROXY-PHENYL)PROPIONATE/3-HYDROXYCINNAMIC ACID HYDROXYLASE"/>
    <property type="match status" value="1"/>
</dbReference>
<dbReference type="AlphaFoldDB" id="A0A8J3SVW8"/>
<keyword evidence="4" id="KW-1185">Reference proteome</keyword>
<dbReference type="SUPFAM" id="SSF51905">
    <property type="entry name" value="FAD/NAD(P)-binding domain"/>
    <property type="match status" value="1"/>
</dbReference>
<evidence type="ECO:0000313" key="4">
    <source>
        <dbReference type="Proteomes" id="UP000634476"/>
    </source>
</evidence>
<dbReference type="PANTHER" id="PTHR43476:SF5">
    <property type="entry name" value="FAD-DEPENDENT MONOOXYGENASE"/>
    <property type="match status" value="1"/>
</dbReference>
<name>A0A8J3SVW8_9ACTN</name>
<evidence type="ECO:0000256" key="1">
    <source>
        <dbReference type="ARBA" id="ARBA00023002"/>
    </source>
</evidence>
<gene>
    <name evidence="3" type="ORF">Pta02_23130</name>
</gene>
<dbReference type="Pfam" id="PF01494">
    <property type="entry name" value="FAD_binding_3"/>
    <property type="match status" value="1"/>
</dbReference>
<keyword evidence="3" id="KW-0503">Monooxygenase</keyword>
<dbReference type="InterPro" id="IPR002938">
    <property type="entry name" value="FAD-bd"/>
</dbReference>
<comment type="caution">
    <text evidence="3">The sequence shown here is derived from an EMBL/GenBank/DDBJ whole genome shotgun (WGS) entry which is preliminary data.</text>
</comment>
<dbReference type="InterPro" id="IPR036188">
    <property type="entry name" value="FAD/NAD-bd_sf"/>
</dbReference>
<evidence type="ECO:0000259" key="2">
    <source>
        <dbReference type="Pfam" id="PF01494"/>
    </source>
</evidence>
<sequence>MIAGGGPAGAVLALLLARSGVPVTLLEKHADFLRDFRGDTIHPSTLEVLDELGLAGEFHRLPHRKARRMSIRTDDAEIPLADLSGLGSRYPYIAFVPQWDFLNLVTTAAARHPGFRLIMNAEVTGVIREGGAVRGVRYRDTSGGISDDGSGRASQEHEIRATLTVAADGRHSDVRRAAGLVPVEHGAPMDVVWFRLPREPGDTGETFLRVSSGHLMVAINRESYWQLAYVIPKGGFEDLKGRGVEALREPVARMLPFLAGRVHLIEDFGDVSVLSVALNRLRRWYRPGLLVIGDAAHAMSPVFGVGINLAVQDAVAAANLLAGPLLAGGQIPQSLLARVQRRRTPPTVITQFAQRVVQNRLIRPALHGVAEPVRFPRDVSRLPVVAPLVRRFIGLGVRPEHVRTPVASARP</sequence>
<feature type="domain" description="FAD-binding" evidence="2">
    <location>
        <begin position="2"/>
        <end position="345"/>
    </location>
</feature>
<dbReference type="Proteomes" id="UP000634476">
    <property type="component" value="Unassembled WGS sequence"/>
</dbReference>
<proteinExistence type="predicted"/>
<dbReference type="Gene3D" id="3.50.50.60">
    <property type="entry name" value="FAD/NAD(P)-binding domain"/>
    <property type="match status" value="2"/>
</dbReference>
<protein>
    <submittedName>
        <fullName evidence="3">Monooxygenase</fullName>
    </submittedName>
</protein>
<dbReference type="EMBL" id="BOOK01000014">
    <property type="protein sequence ID" value="GII00305.1"/>
    <property type="molecule type" value="Genomic_DNA"/>
</dbReference>
<organism evidence="3 4">
    <name type="scientific">Planobispora takensis</name>
    <dbReference type="NCBI Taxonomy" id="1367882"/>
    <lineage>
        <taxon>Bacteria</taxon>
        <taxon>Bacillati</taxon>
        <taxon>Actinomycetota</taxon>
        <taxon>Actinomycetes</taxon>
        <taxon>Streptosporangiales</taxon>
        <taxon>Streptosporangiaceae</taxon>
        <taxon>Planobispora</taxon>
    </lineage>
</organism>
<dbReference type="GO" id="GO:0004497">
    <property type="term" value="F:monooxygenase activity"/>
    <property type="evidence" value="ECO:0007669"/>
    <property type="project" value="UniProtKB-KW"/>
</dbReference>
<evidence type="ECO:0000313" key="3">
    <source>
        <dbReference type="EMBL" id="GII00305.1"/>
    </source>
</evidence>
<accession>A0A8J3SVW8</accession>
<dbReference type="PRINTS" id="PR00420">
    <property type="entry name" value="RNGMNOXGNASE"/>
</dbReference>